<dbReference type="PROSITE" id="PS50943">
    <property type="entry name" value="HTH_CROC1"/>
    <property type="match status" value="1"/>
</dbReference>
<protein>
    <submittedName>
        <fullName evidence="2">Transcriptional regulator, XRE family (Modular protein)</fullName>
    </submittedName>
</protein>
<dbReference type="SUPFAM" id="SSF47413">
    <property type="entry name" value="lambda repressor-like DNA-binding domains"/>
    <property type="match status" value="1"/>
</dbReference>
<dbReference type="KEGG" id="minf:MESINF_1094"/>
<dbReference type="EMBL" id="LS974202">
    <property type="protein sequence ID" value="SSC12538.1"/>
    <property type="molecule type" value="Genomic_DNA"/>
</dbReference>
<name>A0A7Z7LEK3_9BACT</name>
<dbReference type="Pfam" id="PF01381">
    <property type="entry name" value="HTH_3"/>
    <property type="match status" value="1"/>
</dbReference>
<reference evidence="2 3" key="1">
    <citation type="submission" date="2017-01" db="EMBL/GenBank/DDBJ databases">
        <authorList>
            <person name="Erauso G."/>
        </authorList>
    </citation>
    <scope>NUCLEOTIDE SEQUENCE [LARGE SCALE GENOMIC DNA]</scope>
    <source>
        <strain evidence="2">MESINF1</strain>
    </source>
</reference>
<keyword evidence="3" id="KW-1185">Reference proteome</keyword>
<evidence type="ECO:0000313" key="3">
    <source>
        <dbReference type="Proteomes" id="UP000250796"/>
    </source>
</evidence>
<accession>A0A7Z7LEK3</accession>
<sequence>MTGFDKLKANLMKNSEFAAIYNEKKPLRNFIDELIELRVEKGMTQKDLSELTGISVPNISRIESGKQNLSYKMMYKLVSALGGKIALTPKADNYIKLSEEASEMLTELSQQADTTPEEFLNSLIEKAAKDSTAAGVKG</sequence>
<dbReference type="GO" id="GO:0003677">
    <property type="term" value="F:DNA binding"/>
    <property type="evidence" value="ECO:0007669"/>
    <property type="project" value="InterPro"/>
</dbReference>
<dbReference type="RefSeq" id="WP_169698845.1">
    <property type="nucleotide sequence ID" value="NZ_LS974202.1"/>
</dbReference>
<evidence type="ECO:0000259" key="1">
    <source>
        <dbReference type="PROSITE" id="PS50943"/>
    </source>
</evidence>
<dbReference type="Proteomes" id="UP000250796">
    <property type="component" value="Chromosome MESINF"/>
</dbReference>
<dbReference type="InterPro" id="IPR010982">
    <property type="entry name" value="Lambda_DNA-bd_dom_sf"/>
</dbReference>
<dbReference type="Gene3D" id="1.10.260.40">
    <property type="entry name" value="lambda repressor-like DNA-binding domains"/>
    <property type="match status" value="1"/>
</dbReference>
<dbReference type="InterPro" id="IPR001387">
    <property type="entry name" value="Cro/C1-type_HTH"/>
</dbReference>
<organism evidence="2 3">
    <name type="scientific">Mesotoga infera</name>
    <dbReference type="NCBI Taxonomy" id="1236046"/>
    <lineage>
        <taxon>Bacteria</taxon>
        <taxon>Thermotogati</taxon>
        <taxon>Thermotogota</taxon>
        <taxon>Thermotogae</taxon>
        <taxon>Kosmotogales</taxon>
        <taxon>Kosmotogaceae</taxon>
        <taxon>Mesotoga</taxon>
    </lineage>
</organism>
<dbReference type="CDD" id="cd00093">
    <property type="entry name" value="HTH_XRE"/>
    <property type="match status" value="1"/>
</dbReference>
<evidence type="ECO:0000313" key="2">
    <source>
        <dbReference type="EMBL" id="SSC12538.1"/>
    </source>
</evidence>
<proteinExistence type="predicted"/>
<dbReference type="SMART" id="SM00530">
    <property type="entry name" value="HTH_XRE"/>
    <property type="match status" value="1"/>
</dbReference>
<feature type="domain" description="HTH cro/C1-type" evidence="1">
    <location>
        <begin position="34"/>
        <end position="88"/>
    </location>
</feature>
<dbReference type="AlphaFoldDB" id="A0A7Z7LEK3"/>
<gene>
    <name evidence="2" type="ORF">MESINF_1094</name>
</gene>